<keyword evidence="2" id="KW-1185">Reference proteome</keyword>
<dbReference type="PANTHER" id="PTHR47123:SF15">
    <property type="entry name" value="F-BOX PROTEIN SKIP23"/>
    <property type="match status" value="1"/>
</dbReference>
<dbReference type="InterPro" id="IPR005174">
    <property type="entry name" value="KIB1-4_b-propeller"/>
</dbReference>
<evidence type="ECO:0000313" key="3">
    <source>
        <dbReference type="RefSeq" id="XP_060674842.1"/>
    </source>
</evidence>
<accession>A0ABM4ADM4</accession>
<dbReference type="Proteomes" id="UP001652623">
    <property type="component" value="Chromosome 7"/>
</dbReference>
<feature type="domain" description="KIB1-4 beta-propeller" evidence="1">
    <location>
        <begin position="114"/>
        <end position="219"/>
    </location>
</feature>
<feature type="domain" description="KIB1-4 beta-propeller" evidence="1">
    <location>
        <begin position="222"/>
        <end position="327"/>
    </location>
</feature>
<dbReference type="SUPFAM" id="SSF81383">
    <property type="entry name" value="F-box domain"/>
    <property type="match status" value="1"/>
</dbReference>
<proteinExistence type="predicted"/>
<reference evidence="3" key="1">
    <citation type="submission" date="2025-08" db="UniProtKB">
        <authorList>
            <consortium name="RefSeq"/>
        </authorList>
    </citation>
    <scope>IDENTIFICATION</scope>
    <source>
        <tissue evidence="3">Seedling</tissue>
    </source>
</reference>
<dbReference type="InterPro" id="IPR036047">
    <property type="entry name" value="F-box-like_dom_sf"/>
</dbReference>
<dbReference type="PANTHER" id="PTHR47123">
    <property type="entry name" value="F-BOX PROTEIN SKIP23"/>
    <property type="match status" value="1"/>
</dbReference>
<evidence type="ECO:0000313" key="2">
    <source>
        <dbReference type="Proteomes" id="UP001652623"/>
    </source>
</evidence>
<evidence type="ECO:0000259" key="1">
    <source>
        <dbReference type="Pfam" id="PF03478"/>
    </source>
</evidence>
<dbReference type="InterPro" id="IPR051304">
    <property type="entry name" value="SCF_F-box_domain"/>
</dbReference>
<name>A0ABM4ADM4_ZIZJJ</name>
<dbReference type="RefSeq" id="XP_060674842.1">
    <property type="nucleotide sequence ID" value="XM_060818859.1"/>
</dbReference>
<dbReference type="GeneID" id="132804453"/>
<organism evidence="2 3">
    <name type="scientific">Ziziphus jujuba</name>
    <name type="common">Chinese jujube</name>
    <name type="synonym">Ziziphus sativa</name>
    <dbReference type="NCBI Taxonomy" id="326968"/>
    <lineage>
        <taxon>Eukaryota</taxon>
        <taxon>Viridiplantae</taxon>
        <taxon>Streptophyta</taxon>
        <taxon>Embryophyta</taxon>
        <taxon>Tracheophyta</taxon>
        <taxon>Spermatophyta</taxon>
        <taxon>Magnoliopsida</taxon>
        <taxon>eudicotyledons</taxon>
        <taxon>Gunneridae</taxon>
        <taxon>Pentapetalae</taxon>
        <taxon>rosids</taxon>
        <taxon>fabids</taxon>
        <taxon>Rosales</taxon>
        <taxon>Rhamnaceae</taxon>
        <taxon>Paliureae</taxon>
        <taxon>Ziziphus</taxon>
    </lineage>
</organism>
<protein>
    <submittedName>
        <fullName evidence="3">F-box protein SKIP23-like</fullName>
    </submittedName>
</protein>
<dbReference type="Pfam" id="PF03478">
    <property type="entry name" value="Beta-prop_KIB1-4"/>
    <property type="match status" value="2"/>
</dbReference>
<sequence length="330" mass="37394">MREGKEMGGRITRRPWSDLPKELLEIIADFLLSKVGVSQFRAVSKSWLSSIPLLQNLFSFRIYIPYLIRYHHHAILTESSIYLIAPPSSSNSQVSTSIPLHGAGYWIMKTSFCMRKEFCAVDKDGRAVIVINNSSLEVIEIASPLKGERNCHKKILVESAGDLLLVERLRIQPYFKGFKLKVKDKEWVETKSLDDRVMFLGGDCCFCVAAKDFGNGCNGRFDYEDGIVCKNKFSAVDKDGRAVVIDSSLNVTEISSPLKCRGINHTKILVQSLTDLIFLIERLQKRTNFKVFKLKVEDKEWMEVKSLDNRIIFLGDDCNFCVAAEDFGDG</sequence>
<gene>
    <name evidence="3" type="primary">LOC132804453</name>
</gene>